<name>A0ABX7I3M8_9BACT</name>
<dbReference type="InterPro" id="IPR002549">
    <property type="entry name" value="AI-2E-like"/>
</dbReference>
<evidence type="ECO:0000256" key="6">
    <source>
        <dbReference type="SAM" id="Phobius"/>
    </source>
</evidence>
<protein>
    <submittedName>
        <fullName evidence="7">AI-2E family transporter</fullName>
    </submittedName>
</protein>
<proteinExistence type="inferred from homology"/>
<reference evidence="7 8" key="1">
    <citation type="submission" date="2020-06" db="EMBL/GenBank/DDBJ databases">
        <title>Dyadobacter sandarakinus sp. nov., isolated from the soil of the Arctic Yellow River Station.</title>
        <authorList>
            <person name="Zhang Y."/>
            <person name="Peng F."/>
        </authorList>
    </citation>
    <scope>NUCLEOTIDE SEQUENCE [LARGE SCALE GENOMIC DNA]</scope>
    <source>
        <strain evidence="7 8">Q3-56</strain>
    </source>
</reference>
<dbReference type="RefSeq" id="WP_204661712.1">
    <property type="nucleotide sequence ID" value="NZ_CP056775.1"/>
</dbReference>
<keyword evidence="4 6" id="KW-1133">Transmembrane helix</keyword>
<dbReference type="Proteomes" id="UP000612680">
    <property type="component" value="Chromosome"/>
</dbReference>
<dbReference type="Pfam" id="PF01594">
    <property type="entry name" value="AI-2E_transport"/>
    <property type="match status" value="1"/>
</dbReference>
<feature type="transmembrane region" description="Helical" evidence="6">
    <location>
        <begin position="66"/>
        <end position="88"/>
    </location>
</feature>
<keyword evidence="8" id="KW-1185">Reference proteome</keyword>
<sequence>MDIDFNNRVRQVYFLLFVTLIGIIIFLELYIFFPGFLGAVTLYILSRKWYFKLTVGRKWKKGLTALLFILAFVICVAAPVYLSFQLLYNKLNILFKDPQQIEAFAKSVSSQIQQWTGQELVTKDLTGNIQKSLTTFVPRLLNSSATIMGNFFMILFLAFFMFVNGVEMEKTLQEYIPLRQQNIDRLADETNMMVRASAIGIPVISIIQGLCAAVGYWIFGVKDVVLLGFMTGIFAFFPVVGTAVIWLPLVIFLFSSGESGKAIGLAIYSVVVTGNIDYVARITLLKKIGDIHPITTILGLIVGLKLFGFWGFIFGPLLISYFLLLIRIYRSEFGPTKAA</sequence>
<feature type="transmembrane region" description="Helical" evidence="6">
    <location>
        <begin position="199"/>
        <end position="219"/>
    </location>
</feature>
<feature type="transmembrane region" description="Helical" evidence="6">
    <location>
        <begin position="12"/>
        <end position="45"/>
    </location>
</feature>
<feature type="transmembrane region" description="Helical" evidence="6">
    <location>
        <begin position="265"/>
        <end position="285"/>
    </location>
</feature>
<feature type="transmembrane region" description="Helical" evidence="6">
    <location>
        <begin position="225"/>
        <end position="253"/>
    </location>
</feature>
<accession>A0ABX7I3M8</accession>
<dbReference type="EMBL" id="CP056775">
    <property type="protein sequence ID" value="QRR00545.1"/>
    <property type="molecule type" value="Genomic_DNA"/>
</dbReference>
<comment type="similarity">
    <text evidence="2">Belongs to the autoinducer-2 exporter (AI-2E) (TC 2.A.86) family.</text>
</comment>
<organism evidence="7 8">
    <name type="scientific">Dyadobacter sandarakinus</name>
    <dbReference type="NCBI Taxonomy" id="2747268"/>
    <lineage>
        <taxon>Bacteria</taxon>
        <taxon>Pseudomonadati</taxon>
        <taxon>Bacteroidota</taxon>
        <taxon>Cytophagia</taxon>
        <taxon>Cytophagales</taxon>
        <taxon>Spirosomataceae</taxon>
        <taxon>Dyadobacter</taxon>
    </lineage>
</organism>
<keyword evidence="5 6" id="KW-0472">Membrane</keyword>
<evidence type="ECO:0000256" key="3">
    <source>
        <dbReference type="ARBA" id="ARBA00022692"/>
    </source>
</evidence>
<evidence type="ECO:0000256" key="4">
    <source>
        <dbReference type="ARBA" id="ARBA00022989"/>
    </source>
</evidence>
<dbReference type="PANTHER" id="PTHR21716">
    <property type="entry name" value="TRANSMEMBRANE PROTEIN"/>
    <property type="match status" value="1"/>
</dbReference>
<evidence type="ECO:0000313" key="8">
    <source>
        <dbReference type="Proteomes" id="UP000612680"/>
    </source>
</evidence>
<gene>
    <name evidence="7" type="ORF">HWI92_06310</name>
</gene>
<evidence type="ECO:0000256" key="1">
    <source>
        <dbReference type="ARBA" id="ARBA00004141"/>
    </source>
</evidence>
<evidence type="ECO:0000313" key="7">
    <source>
        <dbReference type="EMBL" id="QRR00545.1"/>
    </source>
</evidence>
<feature type="transmembrane region" description="Helical" evidence="6">
    <location>
        <begin position="297"/>
        <end position="324"/>
    </location>
</feature>
<comment type="subcellular location">
    <subcellularLocation>
        <location evidence="1">Membrane</location>
        <topology evidence="1">Multi-pass membrane protein</topology>
    </subcellularLocation>
</comment>
<evidence type="ECO:0000256" key="5">
    <source>
        <dbReference type="ARBA" id="ARBA00023136"/>
    </source>
</evidence>
<feature type="transmembrane region" description="Helical" evidence="6">
    <location>
        <begin position="140"/>
        <end position="163"/>
    </location>
</feature>
<keyword evidence="3 6" id="KW-0812">Transmembrane</keyword>
<dbReference type="PANTHER" id="PTHR21716:SF4">
    <property type="entry name" value="TRANSMEMBRANE PROTEIN 245"/>
    <property type="match status" value="1"/>
</dbReference>
<evidence type="ECO:0000256" key="2">
    <source>
        <dbReference type="ARBA" id="ARBA00009773"/>
    </source>
</evidence>